<dbReference type="Pfam" id="PF00487">
    <property type="entry name" value="FA_desaturase"/>
    <property type="match status" value="1"/>
</dbReference>
<feature type="transmembrane region" description="Helical" evidence="1">
    <location>
        <begin position="55"/>
        <end position="75"/>
    </location>
</feature>
<feature type="transmembrane region" description="Helical" evidence="1">
    <location>
        <begin position="21"/>
        <end position="43"/>
    </location>
</feature>
<keyword evidence="1" id="KW-0472">Membrane</keyword>
<keyword evidence="1" id="KW-1133">Transmembrane helix</keyword>
<evidence type="ECO:0000313" key="3">
    <source>
        <dbReference type="EMBL" id="AYM54523.1"/>
    </source>
</evidence>
<evidence type="ECO:0000259" key="2">
    <source>
        <dbReference type="Pfam" id="PF00487"/>
    </source>
</evidence>
<evidence type="ECO:0000256" key="1">
    <source>
        <dbReference type="SAM" id="Phobius"/>
    </source>
</evidence>
<organism evidence="3">
    <name type="scientific">Racemicystis crocea</name>
    <dbReference type="NCBI Taxonomy" id="1707966"/>
    <lineage>
        <taxon>Bacteria</taxon>
        <taxon>Pseudomonadati</taxon>
        <taxon>Myxococcota</taxon>
        <taxon>Polyangia</taxon>
        <taxon>Polyangiales</taxon>
        <taxon>Polyangiaceae</taxon>
    </lineage>
</organism>
<protein>
    <recommendedName>
        <fullName evidence="2">Fatty acid desaturase domain-containing protein</fullName>
    </recommendedName>
</protein>
<keyword evidence="1" id="KW-0812">Transmembrane</keyword>
<proteinExistence type="predicted"/>
<dbReference type="GO" id="GO:0006629">
    <property type="term" value="P:lipid metabolic process"/>
    <property type="evidence" value="ECO:0007669"/>
    <property type="project" value="InterPro"/>
</dbReference>
<dbReference type="AlphaFoldDB" id="A0A3S7V0J6"/>
<dbReference type="CDD" id="cd01060">
    <property type="entry name" value="Membrane-FADS-like"/>
    <property type="match status" value="1"/>
</dbReference>
<sequence length="275" mass="32192">MTAIVSTLTSLPFTQLRRNKYFYLWYDGFYIALCLSLLGAMVLGNHQPLIQQWDHRYWLLLPFICHAQILCSVYIHNCTHNNFPRAINRLVGELCGIVVLTRFASWEVIHQRHHRYSDDTERDPHPVVSSYWAFLVKTVIGVERQLQRIYFDLYGETPENLRYERLRAYVSYGTNLLLIATWYTFLGPLAFFCFFVPASIVGFLHLVHFNWSTHNAFSPTQDFKPVNLNHGYYKIGNLLWHGIYMHANHHKRANLFNPARMQNGLPVEGGGSRRV</sequence>
<accession>A0A3S7V0J6</accession>
<reference evidence="3" key="1">
    <citation type="journal article" date="2018" name="J. Ind. Microbiol. Biotechnol.">
        <title>Genome mining reveals uncommon alkylpyrones as type III PKS products from myxobacteria.</title>
        <authorList>
            <person name="Hug J.J."/>
            <person name="Panter F."/>
            <person name="Krug D."/>
            <person name="Muller R."/>
        </authorList>
    </citation>
    <scope>NUCLEOTIDE SEQUENCE</scope>
    <source>
        <strain evidence="3">SBSr021</strain>
    </source>
</reference>
<dbReference type="EMBL" id="MH908924">
    <property type="protein sequence ID" value="AYM54523.1"/>
    <property type="molecule type" value="Genomic_DNA"/>
</dbReference>
<feature type="domain" description="Fatty acid desaturase" evidence="2">
    <location>
        <begin position="58"/>
        <end position="252"/>
    </location>
</feature>
<dbReference type="InterPro" id="IPR005804">
    <property type="entry name" value="FA_desaturase_dom"/>
</dbReference>
<name>A0A3S7V0J6_9BACT</name>